<proteinExistence type="predicted"/>
<accession>A0ABN8S1R4</accession>
<organism evidence="1 2">
    <name type="scientific">Porites lobata</name>
    <dbReference type="NCBI Taxonomy" id="104759"/>
    <lineage>
        <taxon>Eukaryota</taxon>
        <taxon>Metazoa</taxon>
        <taxon>Cnidaria</taxon>
        <taxon>Anthozoa</taxon>
        <taxon>Hexacorallia</taxon>
        <taxon>Scleractinia</taxon>
        <taxon>Fungiina</taxon>
        <taxon>Poritidae</taxon>
        <taxon>Porites</taxon>
    </lineage>
</organism>
<evidence type="ECO:0000313" key="2">
    <source>
        <dbReference type="Proteomes" id="UP001159405"/>
    </source>
</evidence>
<protein>
    <submittedName>
        <fullName evidence="1">Uncharacterized protein</fullName>
    </submittedName>
</protein>
<gene>
    <name evidence="1" type="ORF">PLOB_00029071</name>
</gene>
<reference evidence="1 2" key="1">
    <citation type="submission" date="2022-05" db="EMBL/GenBank/DDBJ databases">
        <authorList>
            <consortium name="Genoscope - CEA"/>
            <person name="William W."/>
        </authorList>
    </citation>
    <scope>NUCLEOTIDE SEQUENCE [LARGE SCALE GENOMIC DNA]</scope>
</reference>
<evidence type="ECO:0000313" key="1">
    <source>
        <dbReference type="EMBL" id="CAH3183707.1"/>
    </source>
</evidence>
<comment type="caution">
    <text evidence="1">The sequence shown here is derived from an EMBL/GenBank/DDBJ whole genome shotgun (WGS) entry which is preliminary data.</text>
</comment>
<keyword evidence="2" id="KW-1185">Reference proteome</keyword>
<dbReference type="EMBL" id="CALNXK010000361">
    <property type="protein sequence ID" value="CAH3183707.1"/>
    <property type="molecule type" value="Genomic_DNA"/>
</dbReference>
<feature type="non-terminal residue" evidence="1">
    <location>
        <position position="1"/>
    </location>
</feature>
<name>A0ABN8S1R4_9CNID</name>
<dbReference type="Proteomes" id="UP001159405">
    <property type="component" value="Unassembled WGS sequence"/>
</dbReference>
<sequence>SLRFPCRKVSRLMYRLYSESRQEPRSEDQGTRRNVKELHYTSIKVKGRFDGGSKGGKCRYLNFLSRKNRSSIEEADKYAMPLLTDNFFSQKNVQRIAKEKHKFINSN</sequence>